<keyword evidence="1 3" id="KW-0378">Hydrolase</keyword>
<reference evidence="4" key="1">
    <citation type="submission" date="2017-05" db="EMBL/GenBank/DDBJ databases">
        <authorList>
            <person name="Papadimitriou K."/>
        </authorList>
    </citation>
    <scope>NUCLEOTIDE SEQUENCE [LARGE SCALE GENOMIC DNA]</scope>
    <source>
        <strain evidence="4">ACA-DC 3411</strain>
    </source>
</reference>
<dbReference type="Proteomes" id="UP000195412">
    <property type="component" value="Chromosome I"/>
</dbReference>
<dbReference type="EC" id="3.6.-.-" evidence="3"/>
<organism evidence="3 4">
    <name type="scientific">Levilactobacillus zymae</name>
    <dbReference type="NCBI Taxonomy" id="267363"/>
    <lineage>
        <taxon>Bacteria</taxon>
        <taxon>Bacillati</taxon>
        <taxon>Bacillota</taxon>
        <taxon>Bacilli</taxon>
        <taxon>Lactobacillales</taxon>
        <taxon>Lactobacillaceae</taxon>
        <taxon>Levilactobacillus</taxon>
    </lineage>
</organism>
<dbReference type="KEGG" id="lzy:LZ3411_0441"/>
<dbReference type="Gene3D" id="3.90.79.10">
    <property type="entry name" value="Nucleoside Triphosphate Pyrophosphohydrolase"/>
    <property type="match status" value="1"/>
</dbReference>
<dbReference type="GO" id="GO:0016787">
    <property type="term" value="F:hydrolase activity"/>
    <property type="evidence" value="ECO:0007669"/>
    <property type="project" value="UniProtKB-KW"/>
</dbReference>
<evidence type="ECO:0000313" key="4">
    <source>
        <dbReference type="Proteomes" id="UP000195412"/>
    </source>
</evidence>
<dbReference type="PANTHER" id="PTHR10885">
    <property type="entry name" value="ISOPENTENYL-DIPHOSPHATE DELTA-ISOMERASE"/>
    <property type="match status" value="1"/>
</dbReference>
<proteinExistence type="predicted"/>
<dbReference type="InterPro" id="IPR015797">
    <property type="entry name" value="NUDIX_hydrolase-like_dom_sf"/>
</dbReference>
<dbReference type="PROSITE" id="PS51462">
    <property type="entry name" value="NUDIX"/>
    <property type="match status" value="1"/>
</dbReference>
<evidence type="ECO:0000313" key="3">
    <source>
        <dbReference type="EMBL" id="SMS13491.1"/>
    </source>
</evidence>
<evidence type="ECO:0000259" key="2">
    <source>
        <dbReference type="PROSITE" id="PS51462"/>
    </source>
</evidence>
<dbReference type="CDD" id="cd04693">
    <property type="entry name" value="NUDIX_Hydrolase"/>
    <property type="match status" value="1"/>
</dbReference>
<dbReference type="AlphaFoldDB" id="A0A1Y6JWI8"/>
<dbReference type="Pfam" id="PF00293">
    <property type="entry name" value="NUDIX"/>
    <property type="match status" value="1"/>
</dbReference>
<dbReference type="EMBL" id="LT854705">
    <property type="protein sequence ID" value="SMS13491.1"/>
    <property type="molecule type" value="Genomic_DNA"/>
</dbReference>
<name>A0A1Y6JWI8_9LACO</name>
<dbReference type="RefSeq" id="WP_087741531.1">
    <property type="nucleotide sequence ID" value="NZ_JBPWQU010000049.1"/>
</dbReference>
<gene>
    <name evidence="3" type="ORF">LZ3411_0441</name>
</gene>
<feature type="domain" description="Nudix hydrolase" evidence="2">
    <location>
        <begin position="33"/>
        <end position="163"/>
    </location>
</feature>
<evidence type="ECO:0000256" key="1">
    <source>
        <dbReference type="ARBA" id="ARBA00022801"/>
    </source>
</evidence>
<sequence length="175" mass="19840">MPADQLHEAWDVYDRQLRVVGRQLRANPVTPGHYHLVVNAFVFNRQGQVLLQQRSLDKLNFPGYWDTSAGGAVKAGETIEAAMARELREELGLAVPITAADNYRLMPHSHWISAWFAVTTDWTVSDFTPQLEELQRVAYFSLPAAQQQLTQIGFDNYHLELQQAWAHLQLGVAQS</sequence>
<accession>A0A1Y6JWI8</accession>
<dbReference type="InterPro" id="IPR020084">
    <property type="entry name" value="NUDIX_hydrolase_CS"/>
</dbReference>
<dbReference type="InterPro" id="IPR000086">
    <property type="entry name" value="NUDIX_hydrolase_dom"/>
</dbReference>
<protein>
    <submittedName>
        <fullName evidence="3">Putative Nudix hydrolase YfcD</fullName>
        <ecNumber evidence="3">3.6.-.-</ecNumber>
    </submittedName>
</protein>
<dbReference type="SUPFAM" id="SSF55811">
    <property type="entry name" value="Nudix"/>
    <property type="match status" value="1"/>
</dbReference>
<dbReference type="PANTHER" id="PTHR10885:SF0">
    <property type="entry name" value="ISOPENTENYL-DIPHOSPHATE DELTA-ISOMERASE"/>
    <property type="match status" value="1"/>
</dbReference>
<dbReference type="PROSITE" id="PS00893">
    <property type="entry name" value="NUDIX_BOX"/>
    <property type="match status" value="1"/>
</dbReference>